<feature type="binding site" evidence="2">
    <location>
        <begin position="237"/>
        <end position="240"/>
    </location>
    <ligand>
        <name>dihydroxyacetone phosphate</name>
        <dbReference type="ChEBI" id="CHEBI:57642"/>
    </ligand>
</feature>
<dbReference type="GO" id="GO:0009025">
    <property type="term" value="F:tagatose-bisphosphate aldolase activity"/>
    <property type="evidence" value="ECO:0007669"/>
    <property type="project" value="TreeGrafter"/>
</dbReference>
<dbReference type="GO" id="GO:0005829">
    <property type="term" value="C:cytosol"/>
    <property type="evidence" value="ECO:0007669"/>
    <property type="project" value="TreeGrafter"/>
</dbReference>
<dbReference type="EMBL" id="CZAB01000062">
    <property type="protein sequence ID" value="CUP92392.1"/>
    <property type="molecule type" value="Genomic_DNA"/>
</dbReference>
<evidence type="ECO:0000256" key="2">
    <source>
        <dbReference type="PIRSR" id="PIRSR001359-2"/>
    </source>
</evidence>
<dbReference type="Proteomes" id="UP000095512">
    <property type="component" value="Unassembled WGS sequence"/>
</dbReference>
<dbReference type="GO" id="GO:0005975">
    <property type="term" value="P:carbohydrate metabolic process"/>
    <property type="evidence" value="ECO:0007669"/>
    <property type="project" value="InterPro"/>
</dbReference>
<protein>
    <submittedName>
        <fullName evidence="4">Fructose/tagatose bisphosphate aldolase</fullName>
        <ecNumber evidence="4">4.1.2.13</ecNumber>
    </submittedName>
</protein>
<organism evidence="4 5">
    <name type="scientific">Enterocloster clostridioformis</name>
    <dbReference type="NCBI Taxonomy" id="1531"/>
    <lineage>
        <taxon>Bacteria</taxon>
        <taxon>Bacillati</taxon>
        <taxon>Bacillota</taxon>
        <taxon>Clostridia</taxon>
        <taxon>Lachnospirales</taxon>
        <taxon>Lachnospiraceae</taxon>
        <taxon>Enterocloster</taxon>
    </lineage>
</organism>
<dbReference type="PANTHER" id="PTHR30304">
    <property type="entry name" value="D-TAGATOSE-1,6-BISPHOSPHATE ALDOLASE"/>
    <property type="match status" value="1"/>
</dbReference>
<feature type="binding site" evidence="2">
    <location>
        <position position="187"/>
    </location>
    <ligand>
        <name>dihydroxyacetone phosphate</name>
        <dbReference type="ChEBI" id="CHEBI:57642"/>
    </ligand>
</feature>
<gene>
    <name evidence="4" type="primary">Fba_3</name>
    <name evidence="4" type="ORF">ERS852480_04409</name>
</gene>
<dbReference type="InterPro" id="IPR000771">
    <property type="entry name" value="FBA_II"/>
</dbReference>
<feature type="binding site" evidence="3">
    <location>
        <position position="103"/>
    </location>
    <ligand>
        <name>Zn(2+)</name>
        <dbReference type="ChEBI" id="CHEBI:29105"/>
        <label>2</label>
    </ligand>
</feature>
<evidence type="ECO:0000313" key="4">
    <source>
        <dbReference type="EMBL" id="CUP92392.1"/>
    </source>
</evidence>
<feature type="active site" description="Proton donor" evidence="1">
    <location>
        <position position="81"/>
    </location>
</feature>
<keyword evidence="4" id="KW-0456">Lyase</keyword>
<keyword evidence="3" id="KW-0479">Metal-binding</keyword>
<feature type="binding site" evidence="2">
    <location>
        <begin position="216"/>
        <end position="218"/>
    </location>
    <ligand>
        <name>dihydroxyacetone phosphate</name>
        <dbReference type="ChEBI" id="CHEBI:57642"/>
    </ligand>
</feature>
<dbReference type="GO" id="GO:0008270">
    <property type="term" value="F:zinc ion binding"/>
    <property type="evidence" value="ECO:0007669"/>
    <property type="project" value="InterPro"/>
</dbReference>
<dbReference type="GO" id="GO:0004332">
    <property type="term" value="F:fructose-bisphosphate aldolase activity"/>
    <property type="evidence" value="ECO:0007669"/>
    <property type="project" value="UniProtKB-EC"/>
</dbReference>
<reference evidence="4 5" key="1">
    <citation type="submission" date="2015-09" db="EMBL/GenBank/DDBJ databases">
        <authorList>
            <consortium name="Pathogen Informatics"/>
        </authorList>
    </citation>
    <scope>NUCLEOTIDE SEQUENCE [LARGE SCALE GENOMIC DNA]</scope>
    <source>
        <strain evidence="4 5">2789STDY5834865</strain>
    </source>
</reference>
<dbReference type="PIRSF" id="PIRSF001359">
    <property type="entry name" value="F_bP_aldolase_II"/>
    <property type="match status" value="1"/>
</dbReference>
<evidence type="ECO:0000256" key="3">
    <source>
        <dbReference type="PIRSR" id="PIRSR001359-3"/>
    </source>
</evidence>
<dbReference type="AlphaFoldDB" id="A0A174S3T9"/>
<dbReference type="PANTHER" id="PTHR30304:SF0">
    <property type="entry name" value="D-TAGATOSE-1,6-BISPHOSPHATE ALDOLASE SUBUNIT GATY-RELATED"/>
    <property type="match status" value="1"/>
</dbReference>
<name>A0A174S3T9_9FIRM</name>
<feature type="binding site" evidence="3">
    <location>
        <position position="82"/>
    </location>
    <ligand>
        <name>Zn(2+)</name>
        <dbReference type="ChEBI" id="CHEBI:29105"/>
        <label>1</label>
        <note>catalytic</note>
    </ligand>
</feature>
<dbReference type="SUPFAM" id="SSF51569">
    <property type="entry name" value="Aldolase"/>
    <property type="match status" value="1"/>
</dbReference>
<proteinExistence type="predicted"/>
<dbReference type="InterPro" id="IPR050246">
    <property type="entry name" value="Class_II_FBP_aldolase"/>
</dbReference>
<dbReference type="Pfam" id="PF01116">
    <property type="entry name" value="F_bP_aldolase"/>
    <property type="match status" value="1"/>
</dbReference>
<feature type="binding site" evidence="3">
    <location>
        <position position="186"/>
    </location>
    <ligand>
        <name>Zn(2+)</name>
        <dbReference type="ChEBI" id="CHEBI:29105"/>
        <label>1</label>
        <note>catalytic</note>
    </ligand>
</feature>
<dbReference type="InterPro" id="IPR013785">
    <property type="entry name" value="Aldolase_TIM"/>
</dbReference>
<keyword evidence="3" id="KW-0862">Zinc</keyword>
<evidence type="ECO:0000256" key="1">
    <source>
        <dbReference type="PIRSR" id="PIRSR001359-1"/>
    </source>
</evidence>
<dbReference type="EC" id="4.1.2.13" evidence="4"/>
<evidence type="ECO:0000313" key="5">
    <source>
        <dbReference type="Proteomes" id="UP000095512"/>
    </source>
</evidence>
<feature type="binding site" evidence="3">
    <location>
        <position position="215"/>
    </location>
    <ligand>
        <name>Zn(2+)</name>
        <dbReference type="ChEBI" id="CHEBI:29105"/>
        <label>1</label>
        <note>catalytic</note>
    </ligand>
</feature>
<dbReference type="Gene3D" id="3.20.20.70">
    <property type="entry name" value="Aldolase class I"/>
    <property type="match status" value="1"/>
</dbReference>
<sequence>MLVSLQEMLQEAEKKNFAIASINTPNQISLRAVIQAAEDTNMPVTINHAQTEEDVVPIEIAVPLMLEYAGKSTAPISVHVDHGYDFDHCMKAVRLGCTSIMHDNSRFSLWENIERTRRFVDIVHPLGIGVEAELGAMPNNMPSEVHGQEASDLSDLSVYFTNPDEAEIFCREAGCDVLTVSFGTVHGMYAGEPNLDIELVKKIRAKAGNVALGMHGGSGTPFNQIQSAIDAGIRKINYFTAIDTAPAPYLAKTISEATNPVNFCHLANQAMEIIYEKTVEILTVFKNEKKF</sequence>
<feature type="binding site" evidence="3">
    <location>
        <position position="133"/>
    </location>
    <ligand>
        <name>Zn(2+)</name>
        <dbReference type="ChEBI" id="CHEBI:29105"/>
        <label>2</label>
    </ligand>
</feature>
<comment type="cofactor">
    <cofactor evidence="3">
        <name>Zn(2+)</name>
        <dbReference type="ChEBI" id="CHEBI:29105"/>
    </cofactor>
    <text evidence="3">Binds 2 Zn(2+) ions per subunit. One is catalytic and the other provides a structural contribution.</text>
</comment>
<dbReference type="RefSeq" id="WP_057572752.1">
    <property type="nucleotide sequence ID" value="NZ_CATYWZ010000181.1"/>
</dbReference>
<accession>A0A174S3T9</accession>